<accession>A0A2J8ABC9</accession>
<dbReference type="AlphaFoldDB" id="A0A2J8ABC9"/>
<organism evidence="2 3">
    <name type="scientific">Tetrabaena socialis</name>
    <dbReference type="NCBI Taxonomy" id="47790"/>
    <lineage>
        <taxon>Eukaryota</taxon>
        <taxon>Viridiplantae</taxon>
        <taxon>Chlorophyta</taxon>
        <taxon>core chlorophytes</taxon>
        <taxon>Chlorophyceae</taxon>
        <taxon>CS clade</taxon>
        <taxon>Chlamydomonadales</taxon>
        <taxon>Tetrabaenaceae</taxon>
        <taxon>Tetrabaena</taxon>
    </lineage>
</organism>
<feature type="non-terminal residue" evidence="2">
    <location>
        <position position="1"/>
    </location>
</feature>
<comment type="caution">
    <text evidence="2">The sequence shown here is derived from an EMBL/GenBank/DDBJ whole genome shotgun (WGS) entry which is preliminary data.</text>
</comment>
<dbReference type="Proteomes" id="UP000236333">
    <property type="component" value="Unassembled WGS sequence"/>
</dbReference>
<evidence type="ECO:0000256" key="1">
    <source>
        <dbReference type="SAM" id="MobiDB-lite"/>
    </source>
</evidence>
<proteinExistence type="predicted"/>
<name>A0A2J8ABC9_9CHLO</name>
<evidence type="ECO:0000313" key="3">
    <source>
        <dbReference type="Proteomes" id="UP000236333"/>
    </source>
</evidence>
<gene>
    <name evidence="2" type="ORF">TSOC_003505</name>
</gene>
<feature type="region of interest" description="Disordered" evidence="1">
    <location>
        <begin position="24"/>
        <end position="80"/>
    </location>
</feature>
<sequence>ISSTADAISSLLLLWEKERQCREQEQQRRAKEQQQRREQEQQRREQEQQQRREQEQQQRREQEQQRRREQEQRDPMAGLISLQRAMFQLFEGGLPAASSSKEVS</sequence>
<keyword evidence="3" id="KW-1185">Reference proteome</keyword>
<feature type="compositionally biased region" description="Basic and acidic residues" evidence="1">
    <location>
        <begin position="24"/>
        <end position="74"/>
    </location>
</feature>
<evidence type="ECO:0000313" key="2">
    <source>
        <dbReference type="EMBL" id="PNH09832.1"/>
    </source>
</evidence>
<reference evidence="2 3" key="1">
    <citation type="journal article" date="2017" name="Mol. Biol. Evol.">
        <title>The 4-celled Tetrabaena socialis nuclear genome reveals the essential components for genetic control of cell number at the origin of multicellularity in the volvocine lineage.</title>
        <authorList>
            <person name="Featherston J."/>
            <person name="Arakaki Y."/>
            <person name="Hanschen E.R."/>
            <person name="Ferris P.J."/>
            <person name="Michod R.E."/>
            <person name="Olson B.J.S.C."/>
            <person name="Nozaki H."/>
            <person name="Durand P.M."/>
        </authorList>
    </citation>
    <scope>NUCLEOTIDE SEQUENCE [LARGE SCALE GENOMIC DNA]</scope>
    <source>
        <strain evidence="2 3">NIES-571</strain>
    </source>
</reference>
<protein>
    <submittedName>
        <fullName evidence="2">Uncharacterized protein</fullName>
    </submittedName>
</protein>
<dbReference type="EMBL" id="PGGS01000076">
    <property type="protein sequence ID" value="PNH09832.1"/>
    <property type="molecule type" value="Genomic_DNA"/>
</dbReference>